<accession>A0A644UHV7</accession>
<comment type="subcellular location">
    <subcellularLocation>
        <location evidence="1">Membrane</location>
        <topology evidence="1">Multi-pass membrane protein</topology>
    </subcellularLocation>
</comment>
<feature type="domain" description="NfeD integral membrane" evidence="7">
    <location>
        <begin position="21"/>
        <end position="107"/>
    </location>
</feature>
<dbReference type="InterPro" id="IPR012340">
    <property type="entry name" value="NA-bd_OB-fold"/>
</dbReference>
<dbReference type="SUPFAM" id="SSF141322">
    <property type="entry name" value="NfeD domain-like"/>
    <property type="match status" value="1"/>
</dbReference>
<evidence type="ECO:0000256" key="3">
    <source>
        <dbReference type="ARBA" id="ARBA00022989"/>
    </source>
</evidence>
<dbReference type="Gene3D" id="2.40.50.140">
    <property type="entry name" value="Nucleic acid-binding proteins"/>
    <property type="match status" value="1"/>
</dbReference>
<organism evidence="8">
    <name type="scientific">bioreactor metagenome</name>
    <dbReference type="NCBI Taxonomy" id="1076179"/>
    <lineage>
        <taxon>unclassified sequences</taxon>
        <taxon>metagenomes</taxon>
        <taxon>ecological metagenomes</taxon>
    </lineage>
</organism>
<evidence type="ECO:0000259" key="7">
    <source>
        <dbReference type="Pfam" id="PF24961"/>
    </source>
</evidence>
<feature type="transmembrane region" description="Helical" evidence="5">
    <location>
        <begin position="88"/>
        <end position="107"/>
    </location>
</feature>
<dbReference type="InterPro" id="IPR052165">
    <property type="entry name" value="Membrane_assoc_protease"/>
</dbReference>
<name>A0A644UHV7_9ZZZZ</name>
<dbReference type="Pfam" id="PF01957">
    <property type="entry name" value="NfeD"/>
    <property type="match status" value="1"/>
</dbReference>
<comment type="caution">
    <text evidence="8">The sequence shown here is derived from an EMBL/GenBank/DDBJ whole genome shotgun (WGS) entry which is preliminary data.</text>
</comment>
<keyword evidence="3 5" id="KW-1133">Transmembrane helix</keyword>
<gene>
    <name evidence="8" type="ORF">SDC9_24267</name>
</gene>
<proteinExistence type="predicted"/>
<dbReference type="PANTHER" id="PTHR33507:SF3">
    <property type="entry name" value="INNER MEMBRANE PROTEIN YBBJ"/>
    <property type="match status" value="1"/>
</dbReference>
<keyword evidence="4 5" id="KW-0472">Membrane</keyword>
<dbReference type="EMBL" id="VSSQ01000116">
    <property type="protein sequence ID" value="MPL78403.1"/>
    <property type="molecule type" value="Genomic_DNA"/>
</dbReference>
<evidence type="ECO:0000256" key="5">
    <source>
        <dbReference type="SAM" id="Phobius"/>
    </source>
</evidence>
<dbReference type="InterPro" id="IPR002810">
    <property type="entry name" value="NfeD-like_C"/>
</dbReference>
<evidence type="ECO:0000256" key="2">
    <source>
        <dbReference type="ARBA" id="ARBA00022692"/>
    </source>
</evidence>
<evidence type="ECO:0000259" key="6">
    <source>
        <dbReference type="Pfam" id="PF01957"/>
    </source>
</evidence>
<keyword evidence="2 5" id="KW-0812">Transmembrane</keyword>
<dbReference type="Pfam" id="PF24961">
    <property type="entry name" value="NfeD_membrane"/>
    <property type="match status" value="1"/>
</dbReference>
<evidence type="ECO:0000313" key="8">
    <source>
        <dbReference type="EMBL" id="MPL78403.1"/>
    </source>
</evidence>
<reference evidence="8" key="1">
    <citation type="submission" date="2019-08" db="EMBL/GenBank/DDBJ databases">
        <authorList>
            <person name="Kucharzyk K."/>
            <person name="Murdoch R.W."/>
            <person name="Higgins S."/>
            <person name="Loffler F."/>
        </authorList>
    </citation>
    <scope>NUCLEOTIDE SEQUENCE</scope>
</reference>
<feature type="domain" description="NfeD-like C-terminal" evidence="6">
    <location>
        <begin position="139"/>
        <end position="193"/>
    </location>
</feature>
<dbReference type="PANTHER" id="PTHR33507">
    <property type="entry name" value="INNER MEMBRANE PROTEIN YBBJ"/>
    <property type="match status" value="1"/>
</dbReference>
<evidence type="ECO:0000256" key="1">
    <source>
        <dbReference type="ARBA" id="ARBA00004141"/>
    </source>
</evidence>
<dbReference type="InterPro" id="IPR056739">
    <property type="entry name" value="NfeD_membrane"/>
</dbReference>
<feature type="transmembrane region" description="Helical" evidence="5">
    <location>
        <begin position="38"/>
        <end position="56"/>
    </location>
</feature>
<feature type="transmembrane region" description="Helical" evidence="5">
    <location>
        <begin position="63"/>
        <end position="82"/>
    </location>
</feature>
<sequence length="195" mass="21146">MKKYVLIITALCLVAWTTIAFAATAAPLDLYPSTFDLITGWMEIRLFLLGVVLLAIEVFIPGFGIFGIGGICCILGSFYLALGGNKPALYWLTGGLIVVLAAFAVLIKYLPNNPAWNLLVLKNRQENKHGYSSTPDLGNYIGKKGTSISMLRPSGTVLIDEERVDVVADGEFIASGESIVVFKVVGNKIFVKKEK</sequence>
<evidence type="ECO:0000256" key="4">
    <source>
        <dbReference type="ARBA" id="ARBA00023136"/>
    </source>
</evidence>
<protein>
    <submittedName>
        <fullName evidence="8">Uncharacterized protein</fullName>
    </submittedName>
</protein>
<dbReference type="GO" id="GO:0005886">
    <property type="term" value="C:plasma membrane"/>
    <property type="evidence" value="ECO:0007669"/>
    <property type="project" value="TreeGrafter"/>
</dbReference>
<dbReference type="AlphaFoldDB" id="A0A644UHV7"/>